<keyword evidence="3" id="KW-1003">Cell membrane</keyword>
<dbReference type="Pfam" id="PF00005">
    <property type="entry name" value="ABC_tran"/>
    <property type="match status" value="1"/>
</dbReference>
<evidence type="ECO:0000256" key="4">
    <source>
        <dbReference type="ARBA" id="ARBA00022496"/>
    </source>
</evidence>
<keyword evidence="9" id="KW-0472">Membrane</keyword>
<evidence type="ECO:0000256" key="1">
    <source>
        <dbReference type="ARBA" id="ARBA00004202"/>
    </source>
</evidence>
<dbReference type="Proteomes" id="UP000095743">
    <property type="component" value="Chromosome"/>
</dbReference>
<gene>
    <name evidence="11" type="ORF">Gferi_09805</name>
</gene>
<dbReference type="InterPro" id="IPR027417">
    <property type="entry name" value="P-loop_NTPase"/>
</dbReference>
<dbReference type="PANTHER" id="PTHR42771">
    <property type="entry name" value="IRON(3+)-HYDROXAMATE IMPORT ATP-BINDING PROTEIN FHUC"/>
    <property type="match status" value="1"/>
</dbReference>
<name>A0A1D8GG02_9FIRM</name>
<dbReference type="InterPro" id="IPR003439">
    <property type="entry name" value="ABC_transporter-like_ATP-bd"/>
</dbReference>
<dbReference type="RefSeq" id="WP_069975955.1">
    <property type="nucleotide sequence ID" value="NZ_CP017269.1"/>
</dbReference>
<evidence type="ECO:0000259" key="10">
    <source>
        <dbReference type="PROSITE" id="PS50893"/>
    </source>
</evidence>
<keyword evidence="5" id="KW-0547">Nucleotide-binding</keyword>
<organism evidence="11 12">
    <name type="scientific">Geosporobacter ferrireducens</name>
    <dbReference type="NCBI Taxonomy" id="1424294"/>
    <lineage>
        <taxon>Bacteria</taxon>
        <taxon>Bacillati</taxon>
        <taxon>Bacillota</taxon>
        <taxon>Clostridia</taxon>
        <taxon>Peptostreptococcales</taxon>
        <taxon>Thermotaleaceae</taxon>
        <taxon>Geosporobacter</taxon>
    </lineage>
</organism>
<dbReference type="GO" id="GO:0005524">
    <property type="term" value="F:ATP binding"/>
    <property type="evidence" value="ECO:0007669"/>
    <property type="project" value="UniProtKB-KW"/>
</dbReference>
<evidence type="ECO:0000256" key="5">
    <source>
        <dbReference type="ARBA" id="ARBA00022741"/>
    </source>
</evidence>
<dbReference type="OrthoDB" id="9799337at2"/>
<keyword evidence="7" id="KW-0408">Iron</keyword>
<sequence>MEIRDLSFQYEKQLILKSISAPIQRGKITTIIGPNGCGKSTLFHLMTKNLKPLKGGIYLDNKNIKDIGLKDFSKKVAIVHQYNTAPRDITVKTLVAYGRTPHLPFYRKINEEDEAIIDWAMKITEIDKMKDREIVTLSGGQKQRVFIAMALAQKTDILFLDEPTTYLDVRYQIQILDLIQRLNKDFGMTIVMVLHDINQAICYSDEIIGLKDGTIVVQGSTDRVINRKTLYDIFNIHLKVLKEKDRKYVVPVSEEKELLSG</sequence>
<dbReference type="InterPro" id="IPR003593">
    <property type="entry name" value="AAA+_ATPase"/>
</dbReference>
<comment type="subcellular location">
    <subcellularLocation>
        <location evidence="1">Cell membrane</location>
        <topology evidence="1">Peripheral membrane protein</topology>
    </subcellularLocation>
</comment>
<dbReference type="GO" id="GO:0006826">
    <property type="term" value="P:iron ion transport"/>
    <property type="evidence" value="ECO:0007669"/>
    <property type="project" value="UniProtKB-KW"/>
</dbReference>
<keyword evidence="4" id="KW-0410">Iron transport</keyword>
<dbReference type="FunFam" id="3.40.50.300:FF:000134">
    <property type="entry name" value="Iron-enterobactin ABC transporter ATP-binding protein"/>
    <property type="match status" value="1"/>
</dbReference>
<dbReference type="PROSITE" id="PS00211">
    <property type="entry name" value="ABC_TRANSPORTER_1"/>
    <property type="match status" value="1"/>
</dbReference>
<keyword evidence="6 11" id="KW-0067">ATP-binding</keyword>
<evidence type="ECO:0000256" key="7">
    <source>
        <dbReference type="ARBA" id="ARBA00023004"/>
    </source>
</evidence>
<keyword evidence="8" id="KW-0406">Ion transport</keyword>
<accession>A0A1D8GG02</accession>
<dbReference type="GO" id="GO:0016887">
    <property type="term" value="F:ATP hydrolysis activity"/>
    <property type="evidence" value="ECO:0007669"/>
    <property type="project" value="InterPro"/>
</dbReference>
<evidence type="ECO:0000256" key="8">
    <source>
        <dbReference type="ARBA" id="ARBA00023065"/>
    </source>
</evidence>
<evidence type="ECO:0000313" key="12">
    <source>
        <dbReference type="Proteomes" id="UP000095743"/>
    </source>
</evidence>
<evidence type="ECO:0000256" key="2">
    <source>
        <dbReference type="ARBA" id="ARBA00022448"/>
    </source>
</evidence>
<dbReference type="InterPro" id="IPR051535">
    <property type="entry name" value="Siderophore_ABC-ATPase"/>
</dbReference>
<dbReference type="CDD" id="cd03214">
    <property type="entry name" value="ABC_Iron-Siderophores_B12_Hemin"/>
    <property type="match status" value="1"/>
</dbReference>
<evidence type="ECO:0000256" key="9">
    <source>
        <dbReference type="ARBA" id="ARBA00023136"/>
    </source>
</evidence>
<proteinExistence type="predicted"/>
<dbReference type="Gene3D" id="3.40.50.300">
    <property type="entry name" value="P-loop containing nucleotide triphosphate hydrolases"/>
    <property type="match status" value="1"/>
</dbReference>
<dbReference type="PROSITE" id="PS50893">
    <property type="entry name" value="ABC_TRANSPORTER_2"/>
    <property type="match status" value="1"/>
</dbReference>
<reference evidence="11 12" key="1">
    <citation type="submission" date="2016-09" db="EMBL/GenBank/DDBJ databases">
        <title>Genomic analysis reveals versatility of anaerobic energy metabolism of Geosporobacter ferrireducens IRF9 of phylum Firmicutes.</title>
        <authorList>
            <person name="Kim S.-J."/>
        </authorList>
    </citation>
    <scope>NUCLEOTIDE SEQUENCE [LARGE SCALE GENOMIC DNA]</scope>
    <source>
        <strain evidence="11 12">IRF9</strain>
    </source>
</reference>
<keyword evidence="12" id="KW-1185">Reference proteome</keyword>
<dbReference type="InterPro" id="IPR017871">
    <property type="entry name" value="ABC_transporter-like_CS"/>
</dbReference>
<dbReference type="GO" id="GO:0005886">
    <property type="term" value="C:plasma membrane"/>
    <property type="evidence" value="ECO:0007669"/>
    <property type="project" value="UniProtKB-SubCell"/>
</dbReference>
<evidence type="ECO:0000313" key="11">
    <source>
        <dbReference type="EMBL" id="AOT69846.1"/>
    </source>
</evidence>
<dbReference type="SUPFAM" id="SSF52540">
    <property type="entry name" value="P-loop containing nucleoside triphosphate hydrolases"/>
    <property type="match status" value="1"/>
</dbReference>
<dbReference type="KEGG" id="gfe:Gferi_09805"/>
<dbReference type="SMART" id="SM00382">
    <property type="entry name" value="AAA"/>
    <property type="match status" value="1"/>
</dbReference>
<feature type="domain" description="ABC transporter" evidence="10">
    <location>
        <begin position="1"/>
        <end position="237"/>
    </location>
</feature>
<dbReference type="STRING" id="1424294.Gferi_09805"/>
<evidence type="ECO:0000256" key="6">
    <source>
        <dbReference type="ARBA" id="ARBA00022840"/>
    </source>
</evidence>
<dbReference type="PANTHER" id="PTHR42771:SF10">
    <property type="entry name" value="FERRICHROME TRANSPORT ATP-BINDING PROTEIN FHUC"/>
    <property type="match status" value="1"/>
</dbReference>
<dbReference type="AlphaFoldDB" id="A0A1D8GG02"/>
<keyword evidence="2" id="KW-0813">Transport</keyword>
<protein>
    <submittedName>
        <fullName evidence="11">Iron ABC transporter ATP-binding protein</fullName>
    </submittedName>
</protein>
<evidence type="ECO:0000256" key="3">
    <source>
        <dbReference type="ARBA" id="ARBA00022475"/>
    </source>
</evidence>
<dbReference type="EMBL" id="CP017269">
    <property type="protein sequence ID" value="AOT69846.1"/>
    <property type="molecule type" value="Genomic_DNA"/>
</dbReference>